<reference evidence="3" key="1">
    <citation type="journal article" date="2021" name="Nat. Commun.">
        <title>Genetic determinants of endophytism in the Arabidopsis root mycobiome.</title>
        <authorList>
            <person name="Mesny F."/>
            <person name="Miyauchi S."/>
            <person name="Thiergart T."/>
            <person name="Pickel B."/>
            <person name="Atanasova L."/>
            <person name="Karlsson M."/>
            <person name="Huettel B."/>
            <person name="Barry K.W."/>
            <person name="Haridas S."/>
            <person name="Chen C."/>
            <person name="Bauer D."/>
            <person name="Andreopoulos W."/>
            <person name="Pangilinan J."/>
            <person name="LaButti K."/>
            <person name="Riley R."/>
            <person name="Lipzen A."/>
            <person name="Clum A."/>
            <person name="Drula E."/>
            <person name="Henrissat B."/>
            <person name="Kohler A."/>
            <person name="Grigoriev I.V."/>
            <person name="Martin F.M."/>
            <person name="Hacquard S."/>
        </authorList>
    </citation>
    <scope>NUCLEOTIDE SEQUENCE</scope>
    <source>
        <strain evidence="3">MPI-CAGE-AT-0016</strain>
    </source>
</reference>
<name>A0A8K0TFN4_9PEZI</name>
<evidence type="ECO:0000313" key="4">
    <source>
        <dbReference type="Proteomes" id="UP000813385"/>
    </source>
</evidence>
<feature type="region of interest" description="Disordered" evidence="1">
    <location>
        <begin position="1"/>
        <end position="64"/>
    </location>
</feature>
<accession>A0A8K0TFN4</accession>
<comment type="caution">
    <text evidence="3">The sequence shown here is derived from an EMBL/GenBank/DDBJ whole genome shotgun (WGS) entry which is preliminary data.</text>
</comment>
<evidence type="ECO:0000256" key="1">
    <source>
        <dbReference type="SAM" id="MobiDB-lite"/>
    </source>
</evidence>
<gene>
    <name evidence="3" type="ORF">B0T11DRAFT_279767</name>
</gene>
<organism evidence="3 4">
    <name type="scientific">Plectosphaerella cucumerina</name>
    <dbReference type="NCBI Taxonomy" id="40658"/>
    <lineage>
        <taxon>Eukaryota</taxon>
        <taxon>Fungi</taxon>
        <taxon>Dikarya</taxon>
        <taxon>Ascomycota</taxon>
        <taxon>Pezizomycotina</taxon>
        <taxon>Sordariomycetes</taxon>
        <taxon>Hypocreomycetidae</taxon>
        <taxon>Glomerellales</taxon>
        <taxon>Plectosphaerellaceae</taxon>
        <taxon>Plectosphaerella</taxon>
    </lineage>
</organism>
<dbReference type="InterPro" id="IPR021331">
    <property type="entry name" value="Hva1_TUDOR"/>
</dbReference>
<feature type="domain" description="Hypervirulence associated protein TUDOR" evidence="2">
    <location>
        <begin position="7"/>
        <end position="58"/>
    </location>
</feature>
<keyword evidence="4" id="KW-1185">Reference proteome</keyword>
<feature type="compositionally biased region" description="Basic and acidic residues" evidence="1">
    <location>
        <begin position="49"/>
        <end position="64"/>
    </location>
</feature>
<dbReference type="Proteomes" id="UP000813385">
    <property type="component" value="Unassembled WGS sequence"/>
</dbReference>
<dbReference type="EMBL" id="JAGPXD010000003">
    <property type="protein sequence ID" value="KAH7361877.1"/>
    <property type="molecule type" value="Genomic_DNA"/>
</dbReference>
<protein>
    <recommendedName>
        <fullName evidence="2">Hypervirulence associated protein TUDOR domain-containing protein</fullName>
    </recommendedName>
</protein>
<dbReference type="OrthoDB" id="10052172at2759"/>
<sequence length="132" mass="14503">MTKYNNGDQVRYKPVGGPDSKTPDSTGTIKSVLTSPGQQASRNVQASEEAPRYEASRDCDLQGRMDADGEHCRLRIATPGRRPPSTRATFWGLRTDGYGRGSFGMVFGDVQRRGHLKIQLGFVNVAPFDLDV</sequence>
<proteinExistence type="predicted"/>
<feature type="compositionally biased region" description="Polar residues" evidence="1">
    <location>
        <begin position="23"/>
        <end position="46"/>
    </location>
</feature>
<evidence type="ECO:0000259" key="2">
    <source>
        <dbReference type="Pfam" id="PF11160"/>
    </source>
</evidence>
<dbReference type="AlphaFoldDB" id="A0A8K0TFN4"/>
<evidence type="ECO:0000313" key="3">
    <source>
        <dbReference type="EMBL" id="KAH7361877.1"/>
    </source>
</evidence>
<dbReference type="Pfam" id="PF11160">
    <property type="entry name" value="Hva1_TUDOR"/>
    <property type="match status" value="1"/>
</dbReference>